<dbReference type="RefSeq" id="WP_216833656.1">
    <property type="nucleotide sequence ID" value="NZ_JAFNJS010000001.1"/>
</dbReference>
<dbReference type="EMBL" id="JBHRSB010000001">
    <property type="protein sequence ID" value="MFC2998270.1"/>
    <property type="molecule type" value="Genomic_DNA"/>
</dbReference>
<comment type="caution">
    <text evidence="1">The sequence shown here is derived from an EMBL/GenBank/DDBJ whole genome shotgun (WGS) entry which is preliminary data.</text>
</comment>
<keyword evidence="2" id="KW-1185">Reference proteome</keyword>
<organism evidence="1 2">
    <name type="scientific">Falsiroseomonas tokyonensis</name>
    <dbReference type="NCBI Taxonomy" id="430521"/>
    <lineage>
        <taxon>Bacteria</taxon>
        <taxon>Pseudomonadati</taxon>
        <taxon>Pseudomonadota</taxon>
        <taxon>Alphaproteobacteria</taxon>
        <taxon>Acetobacterales</taxon>
        <taxon>Roseomonadaceae</taxon>
        <taxon>Falsiroseomonas</taxon>
    </lineage>
</organism>
<reference evidence="2" key="1">
    <citation type="journal article" date="2019" name="Int. J. Syst. Evol. Microbiol.">
        <title>The Global Catalogue of Microorganisms (GCM) 10K type strain sequencing project: providing services to taxonomists for standard genome sequencing and annotation.</title>
        <authorList>
            <consortium name="The Broad Institute Genomics Platform"/>
            <consortium name="The Broad Institute Genome Sequencing Center for Infectious Disease"/>
            <person name="Wu L."/>
            <person name="Ma J."/>
        </authorList>
    </citation>
    <scope>NUCLEOTIDE SEQUENCE [LARGE SCALE GENOMIC DNA]</scope>
    <source>
        <strain evidence="2">CGMCC 1.16855</strain>
    </source>
</reference>
<gene>
    <name evidence="1" type="ORF">ACFOD3_00115</name>
</gene>
<protein>
    <submittedName>
        <fullName evidence="1">Uncharacterized protein</fullName>
    </submittedName>
</protein>
<name>A0ABV7BQ14_9PROT</name>
<accession>A0ABV7BQ14</accession>
<evidence type="ECO:0000313" key="2">
    <source>
        <dbReference type="Proteomes" id="UP001595420"/>
    </source>
</evidence>
<proteinExistence type="predicted"/>
<evidence type="ECO:0000313" key="1">
    <source>
        <dbReference type="EMBL" id="MFC2998270.1"/>
    </source>
</evidence>
<dbReference type="Proteomes" id="UP001595420">
    <property type="component" value="Unassembled WGS sequence"/>
</dbReference>
<sequence length="296" mass="33394">MSHTQSPPLFPQLERFVERTGLLANAKGILSARLPRILGQGQTRAEGLDMPPATIERQQELLALSLPDEASRDPGVQSEIADARRAVDAHTDHMRHPENRRRFAMQVLHRLEGVSTGSKDNHFFAGRLVLVPDKGGQNWAWSMTPHYPVIAKIPADIDYVVSAYAASERIVEKWTMPVDRFLGRLSLAWTMAHHFGEGDNVFIADVARFFKVAAQDERFWGSPSRRNFEDVPEAVFIANLINWRRHRDASGQRESFELVPATLNQAHGPKSRAFFVPSNPEGTVVRPMIYIRKQSS</sequence>